<protein>
    <recommendedName>
        <fullName evidence="3">histidine kinase</fullName>
        <ecNumber evidence="3">2.7.13.3</ecNumber>
    </recommendedName>
</protein>
<dbReference type="SMART" id="SM00387">
    <property type="entry name" value="HATPase_c"/>
    <property type="match status" value="1"/>
</dbReference>
<dbReference type="Gene3D" id="1.10.287.130">
    <property type="match status" value="1"/>
</dbReference>
<dbReference type="InterPro" id="IPR050398">
    <property type="entry name" value="HssS/ArlS-like"/>
</dbReference>
<feature type="transmembrane region" description="Helical" evidence="15">
    <location>
        <begin position="309"/>
        <end position="336"/>
    </location>
</feature>
<feature type="transmembrane region" description="Helical" evidence="15">
    <location>
        <begin position="467"/>
        <end position="485"/>
    </location>
</feature>
<evidence type="ECO:0000313" key="17">
    <source>
        <dbReference type="EMBL" id="MBC5754228.1"/>
    </source>
</evidence>
<name>A0ABR7IBJ0_9FIRM</name>
<dbReference type="InterPro" id="IPR005467">
    <property type="entry name" value="His_kinase_dom"/>
</dbReference>
<keyword evidence="18" id="KW-1185">Reference proteome</keyword>
<dbReference type="InterPro" id="IPR003661">
    <property type="entry name" value="HisK_dim/P_dom"/>
</dbReference>
<dbReference type="EC" id="2.7.13.3" evidence="3"/>
<dbReference type="SMART" id="SM00388">
    <property type="entry name" value="HisKA"/>
    <property type="match status" value="1"/>
</dbReference>
<dbReference type="Pfam" id="PF00512">
    <property type="entry name" value="HisKA"/>
    <property type="match status" value="1"/>
</dbReference>
<feature type="coiled-coil region" evidence="14">
    <location>
        <begin position="582"/>
        <end position="609"/>
    </location>
</feature>
<proteinExistence type="predicted"/>
<keyword evidence="13 15" id="KW-0472">Membrane</keyword>
<feature type="transmembrane region" description="Helical" evidence="15">
    <location>
        <begin position="12"/>
        <end position="36"/>
    </location>
</feature>
<keyword evidence="7 15" id="KW-0812">Transmembrane</keyword>
<accession>A0ABR7IBJ0</accession>
<keyword evidence="10" id="KW-0067">ATP-binding</keyword>
<evidence type="ECO:0000256" key="8">
    <source>
        <dbReference type="ARBA" id="ARBA00022741"/>
    </source>
</evidence>
<dbReference type="SUPFAM" id="SSF55874">
    <property type="entry name" value="ATPase domain of HSP90 chaperone/DNA topoisomerase II/histidine kinase"/>
    <property type="match status" value="1"/>
</dbReference>
<evidence type="ECO:0000313" key="18">
    <source>
        <dbReference type="Proteomes" id="UP000621540"/>
    </source>
</evidence>
<dbReference type="PROSITE" id="PS50109">
    <property type="entry name" value="HIS_KIN"/>
    <property type="match status" value="1"/>
</dbReference>
<dbReference type="CDD" id="cd00082">
    <property type="entry name" value="HisKA"/>
    <property type="match status" value="1"/>
</dbReference>
<evidence type="ECO:0000256" key="1">
    <source>
        <dbReference type="ARBA" id="ARBA00000085"/>
    </source>
</evidence>
<dbReference type="RefSeq" id="WP_186982328.1">
    <property type="nucleotide sequence ID" value="NZ_JACOQH010000006.1"/>
</dbReference>
<keyword evidence="5" id="KW-0597">Phosphoprotein</keyword>
<dbReference type="GO" id="GO:0016301">
    <property type="term" value="F:kinase activity"/>
    <property type="evidence" value="ECO:0007669"/>
    <property type="project" value="UniProtKB-KW"/>
</dbReference>
<dbReference type="Proteomes" id="UP000621540">
    <property type="component" value="Unassembled WGS sequence"/>
</dbReference>
<dbReference type="PANTHER" id="PTHR45528">
    <property type="entry name" value="SENSOR HISTIDINE KINASE CPXA"/>
    <property type="match status" value="1"/>
</dbReference>
<organism evidence="17 18">
    <name type="scientific">Roseburia yibonii</name>
    <dbReference type="NCBI Taxonomy" id="2763063"/>
    <lineage>
        <taxon>Bacteria</taxon>
        <taxon>Bacillati</taxon>
        <taxon>Bacillota</taxon>
        <taxon>Clostridia</taxon>
        <taxon>Lachnospirales</taxon>
        <taxon>Lachnospiraceae</taxon>
        <taxon>Roseburia</taxon>
    </lineage>
</organism>
<dbReference type="InterPro" id="IPR036097">
    <property type="entry name" value="HisK_dim/P_sf"/>
</dbReference>
<evidence type="ECO:0000259" key="16">
    <source>
        <dbReference type="PROSITE" id="PS50109"/>
    </source>
</evidence>
<feature type="domain" description="Histidine kinase" evidence="16">
    <location>
        <begin position="553"/>
        <end position="767"/>
    </location>
</feature>
<keyword evidence="8" id="KW-0547">Nucleotide-binding</keyword>
<keyword evidence="11 15" id="KW-1133">Transmembrane helix</keyword>
<dbReference type="InterPro" id="IPR003594">
    <property type="entry name" value="HATPase_dom"/>
</dbReference>
<dbReference type="Pfam" id="PF02518">
    <property type="entry name" value="HATPase_c"/>
    <property type="match status" value="1"/>
</dbReference>
<feature type="transmembrane region" description="Helical" evidence="15">
    <location>
        <begin position="383"/>
        <end position="409"/>
    </location>
</feature>
<evidence type="ECO:0000256" key="6">
    <source>
        <dbReference type="ARBA" id="ARBA00022679"/>
    </source>
</evidence>
<reference evidence="17 18" key="1">
    <citation type="submission" date="2020-08" db="EMBL/GenBank/DDBJ databases">
        <title>Genome public.</title>
        <authorList>
            <person name="Liu C."/>
            <person name="Sun Q."/>
        </authorList>
    </citation>
    <scope>NUCLEOTIDE SEQUENCE [LARGE SCALE GENOMIC DNA]</scope>
    <source>
        <strain evidence="17 18">BX0805</strain>
    </source>
</reference>
<evidence type="ECO:0000256" key="5">
    <source>
        <dbReference type="ARBA" id="ARBA00022553"/>
    </source>
</evidence>
<evidence type="ECO:0000256" key="14">
    <source>
        <dbReference type="SAM" id="Coils"/>
    </source>
</evidence>
<dbReference type="InterPro" id="IPR036890">
    <property type="entry name" value="HATPase_C_sf"/>
</dbReference>
<dbReference type="Gene3D" id="3.30.565.10">
    <property type="entry name" value="Histidine kinase-like ATPase, C-terminal domain"/>
    <property type="match status" value="1"/>
</dbReference>
<comment type="subcellular location">
    <subcellularLocation>
        <location evidence="2">Cell membrane</location>
        <topology evidence="2">Multi-pass membrane protein</topology>
    </subcellularLocation>
</comment>
<dbReference type="EMBL" id="JACOQH010000006">
    <property type="protein sequence ID" value="MBC5754228.1"/>
    <property type="molecule type" value="Genomic_DNA"/>
</dbReference>
<keyword evidence="4" id="KW-1003">Cell membrane</keyword>
<evidence type="ECO:0000256" key="12">
    <source>
        <dbReference type="ARBA" id="ARBA00023012"/>
    </source>
</evidence>
<evidence type="ECO:0000256" key="7">
    <source>
        <dbReference type="ARBA" id="ARBA00022692"/>
    </source>
</evidence>
<keyword evidence="6" id="KW-0808">Transferase</keyword>
<evidence type="ECO:0000256" key="9">
    <source>
        <dbReference type="ARBA" id="ARBA00022777"/>
    </source>
</evidence>
<evidence type="ECO:0000256" key="4">
    <source>
        <dbReference type="ARBA" id="ARBA00022475"/>
    </source>
</evidence>
<comment type="catalytic activity">
    <reaction evidence="1">
        <text>ATP + protein L-histidine = ADP + protein N-phospho-L-histidine.</text>
        <dbReference type="EC" id="2.7.13.3"/>
    </reaction>
</comment>
<evidence type="ECO:0000256" key="15">
    <source>
        <dbReference type="SAM" id="Phobius"/>
    </source>
</evidence>
<evidence type="ECO:0000256" key="10">
    <source>
        <dbReference type="ARBA" id="ARBA00022840"/>
    </source>
</evidence>
<sequence>MRKFRYTTGTKIWLVILQQIFAVLLVVSIVLLSALFDRRMLNTNDILDTSFVNSGYYTDVFQKTAQELIKYVTLKEQFEKDGVYDEDKTVDVMAYASGRIGALKEPEEDDIEEQTGFRSYYRLGDLLKWAAAGYSEDESGILEEEYTPLSGKSLHQCLSDGTMDEAEARRISQMTEQVLDTISTDLGLYKRYLNKYDVNDSNVRYWISKTGDYETSDPEDVYTNMTDKEVEDELQNAMEDFGSYFYYDNVSLRMRTNVDGMEEYFYDQLEHMAGAVGENTVVLITVDTDFPYADSFASANREFGQYHPWIIGGIFLLAGSIISFIMTLVLITMAAGRVDGEETKIRLYWIDRVKTEVIFVAQLLFVVLTTVAAMQIVYGEWKIPGMLIMAGTMTYVCDSVFLALYLSLVRRVKAEMLWKSSLLYWLICGITKIIKNIRLAGRIFVCFAGGSVILFLLLYLVFVHQSFLALICVAGIMLGAFVYQLRNAIQKMRLLEGVNKIAEGNLKFKIDTEGFYEANKKMADAVNNIGDGLYCAVDENTKNERMKADLITNVSHDIKTPLTSIINYVNLIKMEHIEDEHLREYVDILDSKAQRLKQLTEDLVEASKISSGNIELHMQCIDFVELIYQTGGEFNEKFEAKDLTTITKLPKEPVYIMADGRRIWRVVENLYNNVAKYALAHTRVYVTVEAGETEMEFSIKNISEQELHVDTTELTERFIRGDTSRSTEGSGLGLSIAKNLTVLMDGSFTIGLDGDLFTASVRFPRISGRQDQNATD</sequence>
<evidence type="ECO:0000256" key="11">
    <source>
        <dbReference type="ARBA" id="ARBA00022989"/>
    </source>
</evidence>
<keyword evidence="12" id="KW-0902">Two-component regulatory system</keyword>
<dbReference type="SUPFAM" id="SSF47384">
    <property type="entry name" value="Homodimeric domain of signal transducing histidine kinase"/>
    <property type="match status" value="1"/>
</dbReference>
<evidence type="ECO:0000256" key="13">
    <source>
        <dbReference type="ARBA" id="ARBA00023136"/>
    </source>
</evidence>
<feature type="transmembrane region" description="Helical" evidence="15">
    <location>
        <begin position="357"/>
        <end position="377"/>
    </location>
</feature>
<keyword evidence="9 17" id="KW-0418">Kinase</keyword>
<keyword evidence="14" id="KW-0175">Coiled coil</keyword>
<feature type="transmembrane region" description="Helical" evidence="15">
    <location>
        <begin position="439"/>
        <end position="461"/>
    </location>
</feature>
<gene>
    <name evidence="17" type="ORF">H8Z76_09440</name>
</gene>
<evidence type="ECO:0000256" key="3">
    <source>
        <dbReference type="ARBA" id="ARBA00012438"/>
    </source>
</evidence>
<evidence type="ECO:0000256" key="2">
    <source>
        <dbReference type="ARBA" id="ARBA00004651"/>
    </source>
</evidence>
<dbReference type="PANTHER" id="PTHR45528:SF1">
    <property type="entry name" value="SENSOR HISTIDINE KINASE CPXA"/>
    <property type="match status" value="1"/>
</dbReference>
<comment type="caution">
    <text evidence="17">The sequence shown here is derived from an EMBL/GenBank/DDBJ whole genome shotgun (WGS) entry which is preliminary data.</text>
</comment>